<reference evidence="1" key="1">
    <citation type="journal article" date="2023" name="G3 (Bethesda)">
        <title>A reference genome for the long-term kleptoplast-retaining sea slug Elysia crispata morphotype clarki.</title>
        <authorList>
            <person name="Eastman K.E."/>
            <person name="Pendleton A.L."/>
            <person name="Shaikh M.A."/>
            <person name="Suttiyut T."/>
            <person name="Ogas R."/>
            <person name="Tomko P."/>
            <person name="Gavelis G."/>
            <person name="Widhalm J.R."/>
            <person name="Wisecaver J.H."/>
        </authorList>
    </citation>
    <scope>NUCLEOTIDE SEQUENCE</scope>
    <source>
        <strain evidence="1">ECLA1</strain>
    </source>
</reference>
<keyword evidence="2" id="KW-1185">Reference proteome</keyword>
<dbReference type="EMBL" id="JAWDGP010001952">
    <property type="protein sequence ID" value="KAK3786596.1"/>
    <property type="molecule type" value="Genomic_DNA"/>
</dbReference>
<protein>
    <submittedName>
        <fullName evidence="1">Uncharacterized protein</fullName>
    </submittedName>
</protein>
<gene>
    <name evidence="1" type="ORF">RRG08_028080</name>
</gene>
<dbReference type="Proteomes" id="UP001283361">
    <property type="component" value="Unassembled WGS sequence"/>
</dbReference>
<accession>A0AAE1AGD1</accession>
<comment type="caution">
    <text evidence="1">The sequence shown here is derived from an EMBL/GenBank/DDBJ whole genome shotgun (WGS) entry which is preliminary data.</text>
</comment>
<proteinExistence type="predicted"/>
<evidence type="ECO:0000313" key="1">
    <source>
        <dbReference type="EMBL" id="KAK3786596.1"/>
    </source>
</evidence>
<sequence>MAWRCGLLASLKKHDHFTCLGSAVSGNVHTVLQSVITGLGIRCEKGRCAKMSALQDSRKSTKSKETSWQKWEYPIRNIDLVCCSRQPAAKSEQKAGNSAYVREANEIVGNSKDTHTADA</sequence>
<evidence type="ECO:0000313" key="2">
    <source>
        <dbReference type="Proteomes" id="UP001283361"/>
    </source>
</evidence>
<dbReference type="AlphaFoldDB" id="A0AAE1AGD1"/>
<name>A0AAE1AGD1_9GAST</name>
<organism evidence="1 2">
    <name type="scientific">Elysia crispata</name>
    <name type="common">lettuce slug</name>
    <dbReference type="NCBI Taxonomy" id="231223"/>
    <lineage>
        <taxon>Eukaryota</taxon>
        <taxon>Metazoa</taxon>
        <taxon>Spiralia</taxon>
        <taxon>Lophotrochozoa</taxon>
        <taxon>Mollusca</taxon>
        <taxon>Gastropoda</taxon>
        <taxon>Heterobranchia</taxon>
        <taxon>Euthyneura</taxon>
        <taxon>Panpulmonata</taxon>
        <taxon>Sacoglossa</taxon>
        <taxon>Placobranchoidea</taxon>
        <taxon>Plakobranchidae</taxon>
        <taxon>Elysia</taxon>
    </lineage>
</organism>